<dbReference type="Pfam" id="PF00326">
    <property type="entry name" value="Peptidase_S9"/>
    <property type="match status" value="1"/>
</dbReference>
<evidence type="ECO:0000256" key="2">
    <source>
        <dbReference type="SAM" id="SignalP"/>
    </source>
</evidence>
<evidence type="ECO:0000256" key="1">
    <source>
        <dbReference type="ARBA" id="ARBA00022801"/>
    </source>
</evidence>
<dbReference type="InterPro" id="IPR001375">
    <property type="entry name" value="Peptidase_S9_cat"/>
</dbReference>
<dbReference type="Gene3D" id="3.40.50.1820">
    <property type="entry name" value="alpha/beta hydrolase"/>
    <property type="match status" value="1"/>
</dbReference>
<reference evidence="4" key="1">
    <citation type="submission" date="2020-09" db="EMBL/GenBank/DDBJ databases">
        <title>Taishania pollutisoli gen. nov., sp. nov., Isolated from Tetrabromobisphenol A-Contaminated Soil.</title>
        <authorList>
            <person name="Chen Q."/>
        </authorList>
    </citation>
    <scope>NUCLEOTIDE SEQUENCE</scope>
    <source>
        <strain evidence="4">CZZ-1</strain>
    </source>
</reference>
<proteinExistence type="predicted"/>
<dbReference type="SUPFAM" id="SSF82171">
    <property type="entry name" value="DPP6 N-terminal domain-like"/>
    <property type="match status" value="1"/>
</dbReference>
<keyword evidence="5" id="KW-1185">Reference proteome</keyword>
<evidence type="ECO:0000259" key="3">
    <source>
        <dbReference type="Pfam" id="PF00326"/>
    </source>
</evidence>
<feature type="signal peptide" evidence="2">
    <location>
        <begin position="1"/>
        <end position="22"/>
    </location>
</feature>
<dbReference type="GO" id="GO:0006508">
    <property type="term" value="P:proteolysis"/>
    <property type="evidence" value="ECO:0007669"/>
    <property type="project" value="InterPro"/>
</dbReference>
<evidence type="ECO:0000313" key="5">
    <source>
        <dbReference type="Proteomes" id="UP000652681"/>
    </source>
</evidence>
<dbReference type="PANTHER" id="PTHR42776:SF27">
    <property type="entry name" value="DIPEPTIDYL PEPTIDASE FAMILY MEMBER 6"/>
    <property type="match status" value="1"/>
</dbReference>
<dbReference type="EMBL" id="JACVEL010000001">
    <property type="protein sequence ID" value="MBC9810973.1"/>
    <property type="molecule type" value="Genomic_DNA"/>
</dbReference>
<dbReference type="Proteomes" id="UP000652681">
    <property type="component" value="Unassembled WGS sequence"/>
</dbReference>
<feature type="domain" description="Peptidase S9 prolyl oligopeptidase catalytic" evidence="3">
    <location>
        <begin position="744"/>
        <end position="918"/>
    </location>
</feature>
<organism evidence="4 5">
    <name type="scientific">Taishania pollutisoli</name>
    <dbReference type="NCBI Taxonomy" id="2766479"/>
    <lineage>
        <taxon>Bacteria</taxon>
        <taxon>Pseudomonadati</taxon>
        <taxon>Bacteroidota</taxon>
        <taxon>Flavobacteriia</taxon>
        <taxon>Flavobacteriales</taxon>
        <taxon>Crocinitomicaceae</taxon>
        <taxon>Taishania</taxon>
    </lineage>
</organism>
<dbReference type="GO" id="GO:0004252">
    <property type="term" value="F:serine-type endopeptidase activity"/>
    <property type="evidence" value="ECO:0007669"/>
    <property type="project" value="TreeGrafter"/>
</dbReference>
<protein>
    <submittedName>
        <fullName evidence="4">S9 family peptidase</fullName>
    </submittedName>
</protein>
<feature type="chain" id="PRO_5035312208" evidence="2">
    <location>
        <begin position="23"/>
        <end position="943"/>
    </location>
</feature>
<dbReference type="RefSeq" id="WP_216713224.1">
    <property type="nucleotide sequence ID" value="NZ_JACVEL010000001.1"/>
</dbReference>
<dbReference type="PANTHER" id="PTHR42776">
    <property type="entry name" value="SERINE PEPTIDASE S9 FAMILY MEMBER"/>
    <property type="match status" value="1"/>
</dbReference>
<dbReference type="AlphaFoldDB" id="A0A8J6TYA9"/>
<dbReference type="InterPro" id="IPR029058">
    <property type="entry name" value="AB_hydrolase_fold"/>
</dbReference>
<gene>
    <name evidence="4" type="ORF">H9Y05_00650</name>
</gene>
<keyword evidence="1" id="KW-0378">Hydrolase</keyword>
<dbReference type="SUPFAM" id="SSF53474">
    <property type="entry name" value="alpha/beta-Hydrolases"/>
    <property type="match status" value="1"/>
</dbReference>
<evidence type="ECO:0000313" key="4">
    <source>
        <dbReference type="EMBL" id="MBC9810973.1"/>
    </source>
</evidence>
<sequence>MKQLRILFIAAFLLLIATHAFGQKKVIDYHAFDEWKTLKNEQVSPSGKYITYEIQPHKGDTYLYWYNTETEKSDSVLRAKNASFSMDETFLVYTIEAGYDTLRKVELEKIDKKKWPKDSLAVYSFQTGKTVKISNVKSHQLGEKHNWLLYLENENTLKTSETGKSIDPKKKSRDDVFFGFSDKKKKEEPQKKQEPKSDGKVLRLWSLSDGNKIAFKDVTEYALSETGKTLVYVQHINDTCRVNLLDLNSFQHRELGKTFSAAEGFVFDKKSERLAFLGAQDTTKTKVFELFYYDLKKGELSCLVDTTSANIPKEWTVVKNIKPRFSDVNDQLYFGVFEIPVQEPKDTLIESEKPKLDVWTYNEPVLQTQQLSGVKRDANKAYWYAYDFEQAKIIGLEDDTLSIQPNFYELKEFALASNSRPYELEYMWDISGKKDYYLVHLKTGDRKLVKKGTTTAVELSGKGDQFVYFNHENGQYYAVNLLTNSDECLTCTEKGKTWSGDKNGMPMEEFVIGVYGWNKNGTEVYFSEKNDFYKYDFTVGKLVSLTQDIGKKNNIEFTVQQWNRDSSFVELNNFYLIGLDKQTKGSHLYTFEENTLVRQDYWDAKITSLKKAKNAPVYSIRKQTVTEYPELSYWKNDSKQLKQISVTNPQQQEYNWATVELISWKTYKGLNLEGLLYKPEDFDASKSYPLLVYYYELYSDDLHNHYAPRPTASIIFPTEYASAGYVVFIPDIRYEPGYPAKSAYDCVMSGTDAVLKKYTNIDSTRMGLQGQSWGGYQTAQLVTMTNRYKAAMAGAPVGNMFSAFGGIRWSTGMSRQFQYEKTQSRIGKTIWEAPELYVENSPVFHLPNVQTPLLIMHNDDDGAVPWYQGIEIFTGMRRLGKPCWLLNYNGDGHNLMKMANRRDLSIRMRQFFDHYLQGQPAPRWLTEGIPAVKKGKELRYEVD</sequence>
<comment type="caution">
    <text evidence="4">The sequence shown here is derived from an EMBL/GenBank/DDBJ whole genome shotgun (WGS) entry which is preliminary data.</text>
</comment>
<name>A0A8J6TYA9_9FLAO</name>
<accession>A0A8J6TYA9</accession>
<keyword evidence="2" id="KW-0732">Signal</keyword>